<dbReference type="PROSITE" id="PS50893">
    <property type="entry name" value="ABC_TRANSPORTER_2"/>
    <property type="match status" value="1"/>
</dbReference>
<dbReference type="PANTHER" id="PTHR42798:SF7">
    <property type="entry name" value="ALPHA-D-RIBOSE 1-METHYLPHOSPHONATE 5-TRIPHOSPHATE SYNTHASE SUBUNIT PHNL"/>
    <property type="match status" value="1"/>
</dbReference>
<dbReference type="SUPFAM" id="SSF52540">
    <property type="entry name" value="P-loop containing nucleoside triphosphate hydrolases"/>
    <property type="match status" value="1"/>
</dbReference>
<keyword evidence="4" id="KW-0067">ATP-binding</keyword>
<evidence type="ECO:0000256" key="3">
    <source>
        <dbReference type="ARBA" id="ARBA00022741"/>
    </source>
</evidence>
<dbReference type="GO" id="GO:0016887">
    <property type="term" value="F:ATP hydrolysis activity"/>
    <property type="evidence" value="ECO:0007669"/>
    <property type="project" value="InterPro"/>
</dbReference>
<feature type="domain" description="ABC transporter" evidence="5">
    <location>
        <begin position="4"/>
        <end position="245"/>
    </location>
</feature>
<keyword evidence="3" id="KW-0547">Nucleotide-binding</keyword>
<dbReference type="InterPro" id="IPR017911">
    <property type="entry name" value="MacB-like_ATP-bd"/>
</dbReference>
<name>A0A0E3JN84_CLOSL</name>
<dbReference type="STRING" id="1548.CSCA_1779"/>
<dbReference type="GO" id="GO:0098796">
    <property type="term" value="C:membrane protein complex"/>
    <property type="evidence" value="ECO:0007669"/>
    <property type="project" value="UniProtKB-ARBA"/>
</dbReference>
<dbReference type="Pfam" id="PF00005">
    <property type="entry name" value="ABC_tran"/>
    <property type="match status" value="1"/>
</dbReference>
<dbReference type="CDD" id="cd03255">
    <property type="entry name" value="ABC_MJ0796_LolCDE_FtsE"/>
    <property type="match status" value="1"/>
</dbReference>
<protein>
    <submittedName>
        <fullName evidence="6">ABC transporter ATPase</fullName>
    </submittedName>
</protein>
<dbReference type="InterPro" id="IPR027417">
    <property type="entry name" value="P-loop_NTPase"/>
</dbReference>
<dbReference type="Gene3D" id="3.40.50.300">
    <property type="entry name" value="P-loop containing nucleotide triphosphate hydrolases"/>
    <property type="match status" value="1"/>
</dbReference>
<dbReference type="RefSeq" id="WP_029161906.1">
    <property type="nucleotide sequence ID" value="NZ_CP009933.1"/>
</dbReference>
<dbReference type="PANTHER" id="PTHR42798">
    <property type="entry name" value="LIPOPROTEIN-RELEASING SYSTEM ATP-BINDING PROTEIN LOLD"/>
    <property type="match status" value="1"/>
</dbReference>
<keyword evidence="7" id="KW-1185">Reference proteome</keyword>
<gene>
    <name evidence="6" type="ORF">CSCA_1779</name>
</gene>
<accession>A0A0E3JN84</accession>
<dbReference type="SMART" id="SM00382">
    <property type="entry name" value="AAA"/>
    <property type="match status" value="1"/>
</dbReference>
<dbReference type="GO" id="GO:0005524">
    <property type="term" value="F:ATP binding"/>
    <property type="evidence" value="ECO:0007669"/>
    <property type="project" value="UniProtKB-KW"/>
</dbReference>
<reference evidence="6 7" key="1">
    <citation type="journal article" date="2015" name="J. Biotechnol.">
        <title>Complete genome sequence of a malodorant-producing acetogen, Clostridium scatologenes ATCC 25775(T).</title>
        <authorList>
            <person name="Zhu Z."/>
            <person name="Guo T."/>
            <person name="Zheng H."/>
            <person name="Song T."/>
            <person name="Ouyang P."/>
            <person name="Xie J."/>
        </authorList>
    </citation>
    <scope>NUCLEOTIDE SEQUENCE [LARGE SCALE GENOMIC DNA]</scope>
    <source>
        <strain evidence="6 7">ATCC 25775</strain>
    </source>
</reference>
<dbReference type="KEGG" id="csq:CSCA_1779"/>
<evidence type="ECO:0000313" key="7">
    <source>
        <dbReference type="Proteomes" id="UP000033115"/>
    </source>
</evidence>
<evidence type="ECO:0000256" key="1">
    <source>
        <dbReference type="ARBA" id="ARBA00005417"/>
    </source>
</evidence>
<dbReference type="HOGENOM" id="CLU_000604_1_22_9"/>
<dbReference type="FunFam" id="3.40.50.300:FF:000032">
    <property type="entry name" value="Export ABC transporter ATP-binding protein"/>
    <property type="match status" value="1"/>
</dbReference>
<comment type="similarity">
    <text evidence="1">Belongs to the ABC transporter superfamily.</text>
</comment>
<evidence type="ECO:0000256" key="2">
    <source>
        <dbReference type="ARBA" id="ARBA00022448"/>
    </source>
</evidence>
<evidence type="ECO:0000256" key="4">
    <source>
        <dbReference type="ARBA" id="ARBA00022840"/>
    </source>
</evidence>
<dbReference type="EMBL" id="CP009933">
    <property type="protein sequence ID" value="AKA68904.1"/>
    <property type="molecule type" value="Genomic_DNA"/>
</dbReference>
<dbReference type="InterPro" id="IPR003593">
    <property type="entry name" value="AAA+_ATPase"/>
</dbReference>
<organism evidence="6 7">
    <name type="scientific">Clostridium scatologenes</name>
    <dbReference type="NCBI Taxonomy" id="1548"/>
    <lineage>
        <taxon>Bacteria</taxon>
        <taxon>Bacillati</taxon>
        <taxon>Bacillota</taxon>
        <taxon>Clostridia</taxon>
        <taxon>Eubacteriales</taxon>
        <taxon>Clostridiaceae</taxon>
        <taxon>Clostridium</taxon>
    </lineage>
</organism>
<dbReference type="GO" id="GO:0022857">
    <property type="term" value="F:transmembrane transporter activity"/>
    <property type="evidence" value="ECO:0007669"/>
    <property type="project" value="UniProtKB-ARBA"/>
</dbReference>
<proteinExistence type="inferred from homology"/>
<dbReference type="InterPro" id="IPR003439">
    <property type="entry name" value="ABC_transporter-like_ATP-bd"/>
</dbReference>
<dbReference type="AlphaFoldDB" id="A0A0E3JN84"/>
<keyword evidence="2" id="KW-0813">Transport</keyword>
<dbReference type="Proteomes" id="UP000033115">
    <property type="component" value="Chromosome"/>
</dbReference>
<evidence type="ECO:0000259" key="5">
    <source>
        <dbReference type="PROSITE" id="PS50893"/>
    </source>
</evidence>
<evidence type="ECO:0000313" key="6">
    <source>
        <dbReference type="EMBL" id="AKA68904.1"/>
    </source>
</evidence>
<sequence>MNIMEVRDVKKEYGSKNGGSKSNALNGVSFSVQKGEFLGIMGPSGAGKSTLLNVISTIDSPTSGTITLGGKSFLNLNEDELSMFRRKQLGFIFQDYNLLDTLTLKENIILPLSLSKVDVAAMEEKLKKISGILNIGNILGKYPYEVSGGQKQRAAAARAIITDPEIVFADEPTGALDSKSSTELLNNLSLLNKDNESTIVMVTHDAFAASYCERIIFIKDGILDTEIEKTGSRKDFYNKILSTLAKVGGAESDTI</sequence>